<dbReference type="SUPFAM" id="SSF56176">
    <property type="entry name" value="FAD-binding/transporter-associated domain-like"/>
    <property type="match status" value="1"/>
</dbReference>
<dbReference type="AlphaFoldDB" id="A0A4Q9GY87"/>
<dbReference type="InterPro" id="IPR016166">
    <property type="entry name" value="FAD-bd_PCMH"/>
</dbReference>
<dbReference type="Gene3D" id="3.30.43.10">
    <property type="entry name" value="Uridine Diphospho-n-acetylenolpyruvylglucosamine Reductase, domain 2"/>
    <property type="match status" value="1"/>
</dbReference>
<dbReference type="InterPro" id="IPR016169">
    <property type="entry name" value="FAD-bd_PCMH_sub2"/>
</dbReference>
<feature type="domain" description="FAD-binding PCMH-type" evidence="2">
    <location>
        <begin position="15"/>
        <end position="183"/>
    </location>
</feature>
<accession>A0A4Q9GY87</accession>
<dbReference type="InterPro" id="IPR007173">
    <property type="entry name" value="ALO_C"/>
</dbReference>
<dbReference type="InterPro" id="IPR016167">
    <property type="entry name" value="FAD-bd_PCMH_sub1"/>
</dbReference>
<evidence type="ECO:0000313" key="3">
    <source>
        <dbReference type="EMBL" id="TBN58588.1"/>
    </source>
</evidence>
<keyword evidence="4" id="KW-1185">Reference proteome</keyword>
<evidence type="ECO:0000256" key="1">
    <source>
        <dbReference type="ARBA" id="ARBA00023002"/>
    </source>
</evidence>
<evidence type="ECO:0000313" key="4">
    <source>
        <dbReference type="Proteomes" id="UP000294194"/>
    </source>
</evidence>
<proteinExistence type="predicted"/>
<dbReference type="InterPro" id="IPR010031">
    <property type="entry name" value="FAD_lactone_oxidase-like"/>
</dbReference>
<dbReference type="GO" id="GO:0016020">
    <property type="term" value="C:membrane"/>
    <property type="evidence" value="ECO:0007669"/>
    <property type="project" value="InterPro"/>
</dbReference>
<dbReference type="Gene3D" id="3.30.70.2520">
    <property type="match status" value="1"/>
</dbReference>
<sequence length="435" mass="47319">MLEPGAVWRNWGRSQTVTPAHTARPTSVDEVVAVIAAARDRGLTVKAVGAGHSFTSIAATDGVQLDVSALDGVYAVDGTRVTLGAGTNLYQLPALLDPLGLALTNMGDIDRQTLAGATSTGTHGTGAVFGGLATQVVGLTLVTADATILTINEETNAELLPAARLGLGALGIVVDLTIQCVPSFALRAVEIPEPLEAVLDDFAARSTGVDHFEFYWFPHTDTALTKSNTRLPVETPPVRQSAVSSWIDDELLSNGVFAVTCGLGRLMPGMVPGINRIADKLVAQRDVTDLSHRIFVADRRVRFRESEYAIPRENVPEALRAIRSLVAEKGWKISFPIEVRVAAADENWLSTAYGRESGYIAVHRYYREDPTEYFEAVEAIMRGFEGRPHWGKMHFQNAESLAAVYPRFDDFRAVRDQLDPDRLFTNDYLRKVLGS</sequence>
<keyword evidence="1" id="KW-0560">Oxidoreductase</keyword>
<dbReference type="EMBL" id="SISG01000001">
    <property type="protein sequence ID" value="TBN58588.1"/>
    <property type="molecule type" value="Genomic_DNA"/>
</dbReference>
<dbReference type="InterPro" id="IPR006094">
    <property type="entry name" value="Oxid_FAD_bind_N"/>
</dbReference>
<dbReference type="GO" id="GO:0080049">
    <property type="term" value="F:L-gulono-1,4-lactone dehydrogenase activity"/>
    <property type="evidence" value="ECO:0007669"/>
    <property type="project" value="TreeGrafter"/>
</dbReference>
<dbReference type="Gene3D" id="1.10.45.10">
    <property type="entry name" value="Vanillyl-alcohol Oxidase, Chain A, domain 4"/>
    <property type="match status" value="1"/>
</dbReference>
<dbReference type="Gene3D" id="3.30.465.10">
    <property type="match status" value="1"/>
</dbReference>
<comment type="caution">
    <text evidence="3">The sequence shown here is derived from an EMBL/GenBank/DDBJ whole genome shotgun (WGS) entry which is preliminary data.</text>
</comment>
<dbReference type="PROSITE" id="PS51387">
    <property type="entry name" value="FAD_PCMH"/>
    <property type="match status" value="1"/>
</dbReference>
<gene>
    <name evidence="3" type="ORF">EYE40_08410</name>
</gene>
<dbReference type="InterPro" id="IPR036318">
    <property type="entry name" value="FAD-bd_PCMH-like_sf"/>
</dbReference>
<dbReference type="RefSeq" id="WP_130982852.1">
    <property type="nucleotide sequence ID" value="NZ_SISG01000001.1"/>
</dbReference>
<dbReference type="Pfam" id="PF04030">
    <property type="entry name" value="ALO"/>
    <property type="match status" value="1"/>
</dbReference>
<dbReference type="InterPro" id="IPR016171">
    <property type="entry name" value="Vanillyl_alc_oxidase_C-sub2"/>
</dbReference>
<protein>
    <submittedName>
        <fullName evidence="3">FAD-binding protein</fullName>
    </submittedName>
</protein>
<name>A0A4Q9GY87_9MICO</name>
<dbReference type="GO" id="GO:0003885">
    <property type="term" value="F:D-arabinono-1,4-lactone oxidase activity"/>
    <property type="evidence" value="ECO:0007669"/>
    <property type="project" value="InterPro"/>
</dbReference>
<evidence type="ECO:0000259" key="2">
    <source>
        <dbReference type="PROSITE" id="PS51387"/>
    </source>
</evidence>
<dbReference type="PANTHER" id="PTHR43762:SF1">
    <property type="entry name" value="D-ARABINONO-1,4-LACTONE OXIDASE"/>
    <property type="match status" value="1"/>
</dbReference>
<reference evidence="4" key="1">
    <citation type="submission" date="2019-02" db="EMBL/GenBank/DDBJ databases">
        <title>Glaciihabitans arcticus sp. nov., a psychrotolerant bacterium isolated from polar soil.</title>
        <authorList>
            <person name="Dahal R.H."/>
        </authorList>
    </citation>
    <scope>NUCLEOTIDE SEQUENCE [LARGE SCALE GENOMIC DNA]</scope>
    <source>
        <strain evidence="4">RP-3-7</strain>
    </source>
</reference>
<dbReference type="Proteomes" id="UP000294194">
    <property type="component" value="Unassembled WGS sequence"/>
</dbReference>
<organism evidence="3 4">
    <name type="scientific">Glaciihabitans arcticus</name>
    <dbReference type="NCBI Taxonomy" id="2668039"/>
    <lineage>
        <taxon>Bacteria</taxon>
        <taxon>Bacillati</taxon>
        <taxon>Actinomycetota</taxon>
        <taxon>Actinomycetes</taxon>
        <taxon>Micrococcales</taxon>
        <taxon>Microbacteriaceae</taxon>
        <taxon>Glaciihabitans</taxon>
    </lineage>
</organism>
<dbReference type="PANTHER" id="PTHR43762">
    <property type="entry name" value="L-GULONOLACTONE OXIDASE"/>
    <property type="match status" value="1"/>
</dbReference>
<dbReference type="PIRSF" id="PIRSF000136">
    <property type="entry name" value="LGO_GLO"/>
    <property type="match status" value="1"/>
</dbReference>
<dbReference type="GO" id="GO:0071949">
    <property type="term" value="F:FAD binding"/>
    <property type="evidence" value="ECO:0007669"/>
    <property type="project" value="InterPro"/>
</dbReference>
<dbReference type="NCBIfam" id="TIGR01679">
    <property type="entry name" value="bact_FAD_ox"/>
    <property type="match status" value="1"/>
</dbReference>
<dbReference type="Pfam" id="PF01565">
    <property type="entry name" value="FAD_binding_4"/>
    <property type="match status" value="1"/>
</dbReference>